<dbReference type="Proteomes" id="UP000694402">
    <property type="component" value="Unassembled WGS sequence"/>
</dbReference>
<dbReference type="PANTHER" id="PTHR21301">
    <property type="entry name" value="REVERSE TRANSCRIPTASE"/>
    <property type="match status" value="1"/>
</dbReference>
<dbReference type="Pfam" id="PF26215">
    <property type="entry name" value="HTH_animal"/>
    <property type="match status" value="1"/>
</dbReference>
<evidence type="ECO:0000313" key="4">
    <source>
        <dbReference type="Proteomes" id="UP000694402"/>
    </source>
</evidence>
<protein>
    <recommendedName>
        <fullName evidence="2">Helix-turn-helix domain-containing protein</fullName>
    </recommendedName>
</protein>
<reference evidence="3" key="3">
    <citation type="submission" date="2025-09" db="UniProtKB">
        <authorList>
            <consortium name="Ensembl"/>
        </authorList>
    </citation>
    <scope>IDENTIFICATION</scope>
</reference>
<sequence length="194" mass="22854">MVIKDKTSLSTDLYRKPRDRNTLHRGDSFHPRPLIKSLPISQFSHIRRICRSDASYQKQTTGLTQRFKERGYKDNLVKHANDRFEGLTQLESLQPKFQEKAEHIPLCFTHYSPLGKAFKDIIRKHWYIIETDPQLKPISKNPPHMIFKRPPNVCDIVVKSDYPPEKRETFWDKIPEGNYKCGQCAQCSFTYKCN</sequence>
<evidence type="ECO:0000259" key="2">
    <source>
        <dbReference type="Pfam" id="PF26215"/>
    </source>
</evidence>
<name>A0AAZ3PMQ5_ONCTS</name>
<dbReference type="InterPro" id="IPR058912">
    <property type="entry name" value="HTH_animal"/>
</dbReference>
<gene>
    <name evidence="3" type="primary">PIFO</name>
</gene>
<feature type="region of interest" description="Disordered" evidence="1">
    <location>
        <begin position="1"/>
        <end position="28"/>
    </location>
</feature>
<dbReference type="Ensembl" id="ENSOTST00005143132.1">
    <property type="protein sequence ID" value="ENSOTSP00005117630.1"/>
    <property type="gene ID" value="ENSOTSG00005078999.1"/>
</dbReference>
<reference evidence="3" key="2">
    <citation type="submission" date="2025-08" db="UniProtKB">
        <authorList>
            <consortium name="Ensembl"/>
        </authorList>
    </citation>
    <scope>IDENTIFICATION</scope>
</reference>
<dbReference type="PANTHER" id="PTHR21301:SF12">
    <property type="match status" value="1"/>
</dbReference>
<keyword evidence="4" id="KW-1185">Reference proteome</keyword>
<feature type="domain" description="Helix-turn-helix" evidence="2">
    <location>
        <begin position="27"/>
        <end position="79"/>
    </location>
</feature>
<dbReference type="GeneTree" id="ENSGT00970000197164"/>
<organism evidence="3 4">
    <name type="scientific">Oncorhynchus tshawytscha</name>
    <name type="common">Chinook salmon</name>
    <name type="synonym">Salmo tshawytscha</name>
    <dbReference type="NCBI Taxonomy" id="74940"/>
    <lineage>
        <taxon>Eukaryota</taxon>
        <taxon>Metazoa</taxon>
        <taxon>Chordata</taxon>
        <taxon>Craniata</taxon>
        <taxon>Vertebrata</taxon>
        <taxon>Euteleostomi</taxon>
        <taxon>Actinopterygii</taxon>
        <taxon>Neopterygii</taxon>
        <taxon>Teleostei</taxon>
        <taxon>Protacanthopterygii</taxon>
        <taxon>Salmoniformes</taxon>
        <taxon>Salmonidae</taxon>
        <taxon>Salmoninae</taxon>
        <taxon>Oncorhynchus</taxon>
    </lineage>
</organism>
<accession>A0AAZ3PMQ5</accession>
<dbReference type="AlphaFoldDB" id="A0AAZ3PMQ5"/>
<reference evidence="4" key="1">
    <citation type="journal article" date="2018" name="PLoS ONE">
        <title>Chinook salmon (Oncorhynchus tshawytscha) genome and transcriptome.</title>
        <authorList>
            <person name="Christensen K.A."/>
            <person name="Leong J.S."/>
            <person name="Sakhrani D."/>
            <person name="Biagi C.A."/>
            <person name="Minkley D.R."/>
            <person name="Withler R.E."/>
            <person name="Rondeau E.B."/>
            <person name="Koop B.F."/>
            <person name="Devlin R.H."/>
        </authorList>
    </citation>
    <scope>NUCLEOTIDE SEQUENCE [LARGE SCALE GENOMIC DNA]</scope>
</reference>
<evidence type="ECO:0000313" key="3">
    <source>
        <dbReference type="Ensembl" id="ENSOTSP00005117630.1"/>
    </source>
</evidence>
<proteinExistence type="predicted"/>
<evidence type="ECO:0000256" key="1">
    <source>
        <dbReference type="SAM" id="MobiDB-lite"/>
    </source>
</evidence>